<keyword evidence="1" id="KW-0805">Transcription regulation</keyword>
<evidence type="ECO:0000256" key="1">
    <source>
        <dbReference type="ARBA" id="ARBA00023015"/>
    </source>
</evidence>
<dbReference type="SUPFAM" id="SSF46689">
    <property type="entry name" value="Homeodomain-like"/>
    <property type="match status" value="1"/>
</dbReference>
<organism evidence="6 7">
    <name type="scientific">Nocardioides acrostichi</name>
    <dbReference type="NCBI Taxonomy" id="2784339"/>
    <lineage>
        <taxon>Bacteria</taxon>
        <taxon>Bacillati</taxon>
        <taxon>Actinomycetota</taxon>
        <taxon>Actinomycetes</taxon>
        <taxon>Propionibacteriales</taxon>
        <taxon>Nocardioidaceae</taxon>
        <taxon>Nocardioides</taxon>
    </lineage>
</organism>
<evidence type="ECO:0000259" key="5">
    <source>
        <dbReference type="PROSITE" id="PS50977"/>
    </source>
</evidence>
<dbReference type="PROSITE" id="PS50977">
    <property type="entry name" value="HTH_TETR_2"/>
    <property type="match status" value="1"/>
</dbReference>
<keyword evidence="2 4" id="KW-0238">DNA-binding</keyword>
<dbReference type="GO" id="GO:0000976">
    <property type="term" value="F:transcription cis-regulatory region binding"/>
    <property type="evidence" value="ECO:0007669"/>
    <property type="project" value="TreeGrafter"/>
</dbReference>
<dbReference type="InterPro" id="IPR023772">
    <property type="entry name" value="DNA-bd_HTH_TetR-type_CS"/>
</dbReference>
<reference evidence="6" key="1">
    <citation type="submission" date="2020-11" db="EMBL/GenBank/DDBJ databases">
        <title>Nocardioides sp. CBS4Y-1, whole genome shotgun sequence.</title>
        <authorList>
            <person name="Tuo L."/>
        </authorList>
    </citation>
    <scope>NUCLEOTIDE SEQUENCE</scope>
    <source>
        <strain evidence="6">CBS4Y-1</strain>
    </source>
</reference>
<dbReference type="InterPro" id="IPR009057">
    <property type="entry name" value="Homeodomain-like_sf"/>
</dbReference>
<keyword evidence="7" id="KW-1185">Reference proteome</keyword>
<dbReference type="PRINTS" id="PR00455">
    <property type="entry name" value="HTHTETR"/>
</dbReference>
<dbReference type="RefSeq" id="WP_194502902.1">
    <property type="nucleotide sequence ID" value="NZ_JADIVZ010000003.1"/>
</dbReference>
<dbReference type="SUPFAM" id="SSF48498">
    <property type="entry name" value="Tetracyclin repressor-like, C-terminal domain"/>
    <property type="match status" value="1"/>
</dbReference>
<dbReference type="InterPro" id="IPR036271">
    <property type="entry name" value="Tet_transcr_reg_TetR-rel_C_sf"/>
</dbReference>
<evidence type="ECO:0000313" key="7">
    <source>
        <dbReference type="Proteomes" id="UP000656804"/>
    </source>
</evidence>
<proteinExistence type="predicted"/>
<dbReference type="InterPro" id="IPR001647">
    <property type="entry name" value="HTH_TetR"/>
</dbReference>
<feature type="DNA-binding region" description="H-T-H motif" evidence="4">
    <location>
        <begin position="24"/>
        <end position="43"/>
    </location>
</feature>
<dbReference type="GO" id="GO:0003700">
    <property type="term" value="F:DNA-binding transcription factor activity"/>
    <property type="evidence" value="ECO:0007669"/>
    <property type="project" value="TreeGrafter"/>
</dbReference>
<name>A0A930UVJ0_9ACTN</name>
<evidence type="ECO:0000313" key="6">
    <source>
        <dbReference type="EMBL" id="MBF4161628.1"/>
    </source>
</evidence>
<evidence type="ECO:0000256" key="3">
    <source>
        <dbReference type="ARBA" id="ARBA00023163"/>
    </source>
</evidence>
<keyword evidence="3" id="KW-0804">Transcription</keyword>
<protein>
    <submittedName>
        <fullName evidence="6">TetR/AcrR family transcriptional regulator</fullName>
    </submittedName>
</protein>
<evidence type="ECO:0000256" key="2">
    <source>
        <dbReference type="ARBA" id="ARBA00023125"/>
    </source>
</evidence>
<dbReference type="PANTHER" id="PTHR30055:SF234">
    <property type="entry name" value="HTH-TYPE TRANSCRIPTIONAL REGULATOR BETI"/>
    <property type="match status" value="1"/>
</dbReference>
<comment type="caution">
    <text evidence="6">The sequence shown here is derived from an EMBL/GenBank/DDBJ whole genome shotgun (WGS) entry which is preliminary data.</text>
</comment>
<dbReference type="PROSITE" id="PS01081">
    <property type="entry name" value="HTH_TETR_1"/>
    <property type="match status" value="1"/>
</dbReference>
<accession>A0A930UVJ0</accession>
<dbReference type="Pfam" id="PF00440">
    <property type="entry name" value="TetR_N"/>
    <property type="match status" value="1"/>
</dbReference>
<feature type="domain" description="HTH tetR-type" evidence="5">
    <location>
        <begin position="1"/>
        <end position="61"/>
    </location>
</feature>
<dbReference type="Gene3D" id="1.10.357.10">
    <property type="entry name" value="Tetracycline Repressor, domain 2"/>
    <property type="match status" value="1"/>
</dbReference>
<gene>
    <name evidence="6" type="ORF">ISG29_07990</name>
</gene>
<dbReference type="AlphaFoldDB" id="A0A930UVJ0"/>
<dbReference type="PANTHER" id="PTHR30055">
    <property type="entry name" value="HTH-TYPE TRANSCRIPTIONAL REGULATOR RUTR"/>
    <property type="match status" value="1"/>
</dbReference>
<dbReference type="EMBL" id="JADIVZ010000003">
    <property type="protein sequence ID" value="MBF4161628.1"/>
    <property type="molecule type" value="Genomic_DNA"/>
</dbReference>
<evidence type="ECO:0000256" key="4">
    <source>
        <dbReference type="PROSITE-ProRule" id="PRU00335"/>
    </source>
</evidence>
<dbReference type="Proteomes" id="UP000656804">
    <property type="component" value="Unassembled WGS sequence"/>
</dbReference>
<dbReference type="InterPro" id="IPR050109">
    <property type="entry name" value="HTH-type_TetR-like_transc_reg"/>
</dbReference>
<sequence>MSTRERILAAAEACLRRDGIRRTTVQGVADEAGLSRAYLYRFFPDKAGLVSAVLIHRDQAFWDDAGHRISSAADEAGVAGMVAEAVLIARGSALPPLGLHLFETEPVEYARVMGRFATEVVPGLAGYWEDWLADGVRRGLIRPGLDLAATAEWVLRQVISLVVLPGTAVDVDDRESLRRYLGPFLEPALGTRALRG</sequence>